<comment type="caution">
    <text evidence="8">The sequence shown here is derived from an EMBL/GenBank/DDBJ whole genome shotgun (WGS) entry which is preliminary data.</text>
</comment>
<keyword evidence="9" id="KW-1185">Reference proteome</keyword>
<keyword evidence="5 6" id="KW-0472">Membrane</keyword>
<protein>
    <recommendedName>
        <fullName evidence="6">Probable membrane transporter protein</fullName>
    </recommendedName>
</protein>
<sequence length="301" mass="31593">MRIASWLVALCLLLAFSTIVASALPDWADIERLWPMFGLGTFGAVIANSSGVGGGVVFVPAFNYFQENGVLALSAAQIIAASFLIQCFGMTTGTTRWLSKVHREGTAATGISLPDFFKMTSLVGALSVPAMLLTQFSGAADSPWVLWLFKCFSIALGALLLATTLLSRRAPQSPRTQITPGDWLALSLLSIGGGIATAYFSVGVGELVALYLFVRNFSLATCAAVAVSVSALAVLCGSVYHLLHTDIPWTLLCFAIPGAVLGASLARPIALWLGAFRLKVVAGVWILASSSYLLLAASVSN</sequence>
<evidence type="ECO:0000256" key="2">
    <source>
        <dbReference type="ARBA" id="ARBA00009142"/>
    </source>
</evidence>
<reference evidence="8 9" key="1">
    <citation type="submission" date="2023-04" db="EMBL/GenBank/DDBJ databases">
        <title>Marinobulbifer ophiurae gen. nov., sp. Nov., isolate from tissue of brittle star Ophioplocus japonicus.</title>
        <authorList>
            <person name="Kawano K."/>
            <person name="Sawayama S."/>
            <person name="Nakagawa S."/>
        </authorList>
    </citation>
    <scope>NUCLEOTIDE SEQUENCE [LARGE SCALE GENOMIC DNA]</scope>
    <source>
        <strain evidence="8 9">NKW57</strain>
    </source>
</reference>
<feature type="chain" id="PRO_5045316418" description="Probable membrane transporter protein" evidence="7">
    <location>
        <begin position="24"/>
        <end position="301"/>
    </location>
</feature>
<dbReference type="RefSeq" id="WP_285763069.1">
    <property type="nucleotide sequence ID" value="NZ_BSYJ01000002.1"/>
</dbReference>
<dbReference type="EMBL" id="BSYJ01000002">
    <property type="protein sequence ID" value="GMG86532.1"/>
    <property type="molecule type" value="Genomic_DNA"/>
</dbReference>
<feature type="transmembrane region" description="Helical" evidence="6">
    <location>
        <begin position="33"/>
        <end position="58"/>
    </location>
</feature>
<dbReference type="Pfam" id="PF01925">
    <property type="entry name" value="TauE"/>
    <property type="match status" value="1"/>
</dbReference>
<dbReference type="InterPro" id="IPR051598">
    <property type="entry name" value="TSUP/Inactive_protease-like"/>
</dbReference>
<feature type="signal peptide" evidence="7">
    <location>
        <begin position="1"/>
        <end position="23"/>
    </location>
</feature>
<evidence type="ECO:0000256" key="5">
    <source>
        <dbReference type="ARBA" id="ARBA00023136"/>
    </source>
</evidence>
<gene>
    <name evidence="8" type="ORF">MNKW57_08530</name>
</gene>
<feature type="transmembrane region" description="Helical" evidence="6">
    <location>
        <begin position="70"/>
        <end position="91"/>
    </location>
</feature>
<keyword evidence="7" id="KW-0732">Signal</keyword>
<evidence type="ECO:0000256" key="4">
    <source>
        <dbReference type="ARBA" id="ARBA00022989"/>
    </source>
</evidence>
<feature type="transmembrane region" description="Helical" evidence="6">
    <location>
        <begin position="249"/>
        <end position="273"/>
    </location>
</feature>
<proteinExistence type="inferred from homology"/>
<comment type="similarity">
    <text evidence="2 6">Belongs to the 4-toluene sulfonate uptake permease (TSUP) (TC 2.A.102) family.</text>
</comment>
<feature type="transmembrane region" description="Helical" evidence="6">
    <location>
        <begin position="280"/>
        <end position="299"/>
    </location>
</feature>
<feature type="transmembrane region" description="Helical" evidence="6">
    <location>
        <begin position="144"/>
        <end position="166"/>
    </location>
</feature>
<evidence type="ECO:0000256" key="3">
    <source>
        <dbReference type="ARBA" id="ARBA00022692"/>
    </source>
</evidence>
<name>A0ABQ6LWZ9_9GAMM</name>
<evidence type="ECO:0000313" key="8">
    <source>
        <dbReference type="EMBL" id="GMG86532.1"/>
    </source>
</evidence>
<evidence type="ECO:0000256" key="1">
    <source>
        <dbReference type="ARBA" id="ARBA00004141"/>
    </source>
</evidence>
<comment type="subcellular location">
    <subcellularLocation>
        <location evidence="6">Cell membrane</location>
        <topology evidence="6">Multi-pass membrane protein</topology>
    </subcellularLocation>
    <subcellularLocation>
        <location evidence="1">Membrane</location>
        <topology evidence="1">Multi-pass membrane protein</topology>
    </subcellularLocation>
</comment>
<feature type="transmembrane region" description="Helical" evidence="6">
    <location>
        <begin position="186"/>
        <end position="212"/>
    </location>
</feature>
<keyword evidence="6" id="KW-1003">Cell membrane</keyword>
<accession>A0ABQ6LWZ9</accession>
<dbReference type="PANTHER" id="PTHR43701">
    <property type="entry name" value="MEMBRANE TRANSPORTER PROTEIN MJ0441-RELATED"/>
    <property type="match status" value="1"/>
</dbReference>
<dbReference type="PANTHER" id="PTHR43701:SF2">
    <property type="entry name" value="MEMBRANE TRANSPORTER PROTEIN YJNA-RELATED"/>
    <property type="match status" value="1"/>
</dbReference>
<evidence type="ECO:0000313" key="9">
    <source>
        <dbReference type="Proteomes" id="UP001224392"/>
    </source>
</evidence>
<keyword evidence="4 6" id="KW-1133">Transmembrane helix</keyword>
<evidence type="ECO:0000256" key="6">
    <source>
        <dbReference type="RuleBase" id="RU363041"/>
    </source>
</evidence>
<dbReference type="InterPro" id="IPR002781">
    <property type="entry name" value="TM_pro_TauE-like"/>
</dbReference>
<keyword evidence="3 6" id="KW-0812">Transmembrane</keyword>
<feature type="transmembrane region" description="Helical" evidence="6">
    <location>
        <begin position="219"/>
        <end position="243"/>
    </location>
</feature>
<evidence type="ECO:0000256" key="7">
    <source>
        <dbReference type="SAM" id="SignalP"/>
    </source>
</evidence>
<dbReference type="Proteomes" id="UP001224392">
    <property type="component" value="Unassembled WGS sequence"/>
</dbReference>
<organism evidence="8 9">
    <name type="scientific">Biformimicrobium ophioploci</name>
    <dbReference type="NCBI Taxonomy" id="3036711"/>
    <lineage>
        <taxon>Bacteria</taxon>
        <taxon>Pseudomonadati</taxon>
        <taxon>Pseudomonadota</taxon>
        <taxon>Gammaproteobacteria</taxon>
        <taxon>Cellvibrionales</taxon>
        <taxon>Microbulbiferaceae</taxon>
        <taxon>Biformimicrobium</taxon>
    </lineage>
</organism>